<dbReference type="HOGENOM" id="CLU_2291794_0_0_1"/>
<name>W9IED2_FUSOX</name>
<proteinExistence type="predicted"/>
<protein>
    <submittedName>
        <fullName evidence="1">Uncharacterized protein</fullName>
    </submittedName>
</protein>
<dbReference type="EMBL" id="JH717843">
    <property type="protein sequence ID" value="EWY91660.1"/>
    <property type="molecule type" value="Genomic_DNA"/>
</dbReference>
<evidence type="ECO:0000313" key="2">
    <source>
        <dbReference type="Proteomes" id="UP000030753"/>
    </source>
</evidence>
<gene>
    <name evidence="1" type="ORF">FOYG_08693</name>
</gene>
<dbReference type="Proteomes" id="UP000030753">
    <property type="component" value="Unassembled WGS sequence"/>
</dbReference>
<reference evidence="1 2" key="1">
    <citation type="submission" date="2011-06" db="EMBL/GenBank/DDBJ databases">
        <title>The Genome Sequence of Fusarium oxysporum FOSC 3-a.</title>
        <authorList>
            <consortium name="The Broad Institute Genome Sequencing Platform"/>
            <person name="Ma L.-J."/>
            <person name="Gale L.R."/>
            <person name="Schwartz D.C."/>
            <person name="Zhou S."/>
            <person name="Corby-Kistler H."/>
            <person name="Young S.K."/>
            <person name="Zeng Q."/>
            <person name="Gargeya S."/>
            <person name="Fitzgerald M."/>
            <person name="Haas B."/>
            <person name="Abouelleil A."/>
            <person name="Alvarado L."/>
            <person name="Arachchi H.M."/>
            <person name="Berlin A."/>
            <person name="Brown A."/>
            <person name="Chapman S.B."/>
            <person name="Chen Z."/>
            <person name="Dunbar C."/>
            <person name="Freedman E."/>
            <person name="Gearin G."/>
            <person name="Gellesch M."/>
            <person name="Goldberg J."/>
            <person name="Griggs A."/>
            <person name="Gujja S."/>
            <person name="Heiman D."/>
            <person name="Howarth C."/>
            <person name="Larson L."/>
            <person name="Lui A."/>
            <person name="MacDonald P.J.P."/>
            <person name="Mehta T."/>
            <person name="Montmayeur A."/>
            <person name="Murphy C."/>
            <person name="Neiman D."/>
            <person name="Pearson M."/>
            <person name="Priest M."/>
            <person name="Roberts A."/>
            <person name="Saif S."/>
            <person name="Shea T."/>
            <person name="Shenoy N."/>
            <person name="Sisk P."/>
            <person name="Stolte C."/>
            <person name="Sykes S."/>
            <person name="Wortman J."/>
            <person name="Nusbaum C."/>
            <person name="Birren B."/>
        </authorList>
    </citation>
    <scope>NUCLEOTIDE SEQUENCE [LARGE SCALE GENOMIC DNA]</scope>
    <source>
        <strain evidence="2">FOSC 3-a</strain>
    </source>
</reference>
<dbReference type="AlphaFoldDB" id="W9IED2"/>
<sequence>MISVIHIGERKKGQSTTAPIIRQPSQLTHIPSGLSLTLESITVSILSQLFYCSGGVKQKVPDMNSDLSISLGLGSNLEQVCIKMKSQEDVEVVEGLVSVIS</sequence>
<accession>W9IED2</accession>
<evidence type="ECO:0000313" key="1">
    <source>
        <dbReference type="EMBL" id="EWY91660.1"/>
    </source>
</evidence>
<organism evidence="1 2">
    <name type="scientific">Fusarium oxysporum NRRL 32931</name>
    <dbReference type="NCBI Taxonomy" id="660029"/>
    <lineage>
        <taxon>Eukaryota</taxon>
        <taxon>Fungi</taxon>
        <taxon>Dikarya</taxon>
        <taxon>Ascomycota</taxon>
        <taxon>Pezizomycotina</taxon>
        <taxon>Sordariomycetes</taxon>
        <taxon>Hypocreomycetidae</taxon>
        <taxon>Hypocreales</taxon>
        <taxon>Nectriaceae</taxon>
        <taxon>Fusarium</taxon>
        <taxon>Fusarium oxysporum species complex</taxon>
    </lineage>
</organism>